<dbReference type="AlphaFoldDB" id="A0A1S2MH15"/>
<dbReference type="KEGG" id="aia:AWH56_014480"/>
<organism evidence="1 3">
    <name type="scientific">Anaerobacillus isosaccharinicus</name>
    <dbReference type="NCBI Taxonomy" id="1532552"/>
    <lineage>
        <taxon>Bacteria</taxon>
        <taxon>Bacillati</taxon>
        <taxon>Bacillota</taxon>
        <taxon>Bacilli</taxon>
        <taxon>Bacillales</taxon>
        <taxon>Bacillaceae</taxon>
        <taxon>Anaerobacillus</taxon>
    </lineage>
</organism>
<reference evidence="2 3" key="3">
    <citation type="journal article" date="2019" name="Int. J. Syst. Evol. Microbiol.">
        <title>Anaerobacillus isosaccharinicus sp. nov., an alkaliphilic bacterium which degrades isosaccharinic acid.</title>
        <authorList>
            <person name="Bassil N.M."/>
            <person name="Lloyd J.R."/>
        </authorList>
    </citation>
    <scope>NUCLEOTIDE SEQUENCE [LARGE SCALE GENOMIC DNA]</scope>
    <source>
        <strain evidence="2 3">NB2006</strain>
    </source>
</reference>
<evidence type="ECO:0000313" key="1">
    <source>
        <dbReference type="EMBL" id="OIJ23035.1"/>
    </source>
</evidence>
<proteinExistence type="predicted"/>
<dbReference type="OrthoDB" id="2965770at2"/>
<reference evidence="1 3" key="1">
    <citation type="submission" date="2016-10" db="EMBL/GenBank/DDBJ databases">
        <title>Draft genome sequences of four alkaliphilic bacteria belonging to the Anaerobacillus genus.</title>
        <authorList>
            <person name="Bassil N.M."/>
            <person name="Lloyd J.R."/>
        </authorList>
    </citation>
    <scope>NUCLEOTIDE SEQUENCE [LARGE SCALE GENOMIC DNA]</scope>
    <source>
        <strain evidence="1 3">NB2006</strain>
    </source>
</reference>
<name>A0A1S2MH15_9BACI</name>
<reference evidence="2" key="4">
    <citation type="submission" date="2020-10" db="EMBL/GenBank/DDBJ databases">
        <authorList>
            <person name="Bassil N.M."/>
            <person name="Lloyd J.R."/>
        </authorList>
    </citation>
    <scope>NUCLEOTIDE SEQUENCE</scope>
    <source>
        <strain evidence="2">NB2006</strain>
    </source>
</reference>
<dbReference type="EMBL" id="LQXD01000005">
    <property type="protein sequence ID" value="OIJ23035.1"/>
    <property type="molecule type" value="Genomic_DNA"/>
</dbReference>
<sequence>MYSISNIVLIKKVDYCVWHVIFQMDDQPLEYATDFLYLIKEKKWVINSLITHELTSLMQGNECVYCGETKIACFVSSKEFEIIKKGIIKNGLFKQQIVEEFEFNHEPVSTEILVVNNKAKWDEFASENRFYGNLQRIKSRENK</sequence>
<evidence type="ECO:0000313" key="3">
    <source>
        <dbReference type="Proteomes" id="UP000180175"/>
    </source>
</evidence>
<protein>
    <submittedName>
        <fullName evidence="1">Uncharacterized protein</fullName>
    </submittedName>
</protein>
<accession>A0A1S2MH15</accession>
<dbReference type="EMBL" id="CP063356">
    <property type="protein sequence ID" value="QOY33954.1"/>
    <property type="molecule type" value="Genomic_DNA"/>
</dbReference>
<keyword evidence="3" id="KW-1185">Reference proteome</keyword>
<dbReference type="Proteomes" id="UP000180175">
    <property type="component" value="Chromosome"/>
</dbReference>
<dbReference type="RefSeq" id="WP_071315697.1">
    <property type="nucleotide sequence ID" value="NZ_CP063356.2"/>
</dbReference>
<evidence type="ECO:0000313" key="2">
    <source>
        <dbReference type="EMBL" id="QOY33954.1"/>
    </source>
</evidence>
<gene>
    <name evidence="2" type="ORF">AWH56_014480</name>
    <name evidence="1" type="ORF">AWH56_02560</name>
</gene>
<reference evidence="2 3" key="2">
    <citation type="journal article" date="2017" name="Genome Announc.">
        <title>Draft Genome Sequences of Four Alkaliphilic Bacteria Belonging to the Anaerobacillus Genus.</title>
        <authorList>
            <person name="Bassil N.M."/>
            <person name="Lloyd J.R."/>
        </authorList>
    </citation>
    <scope>NUCLEOTIDE SEQUENCE [LARGE SCALE GENOMIC DNA]</scope>
    <source>
        <strain evidence="2 3">NB2006</strain>
    </source>
</reference>